<dbReference type="InterPro" id="IPR001034">
    <property type="entry name" value="DeoR_HTH"/>
</dbReference>
<dbReference type="InterPro" id="IPR026881">
    <property type="entry name" value="WYL_dom"/>
</dbReference>
<dbReference type="InterPro" id="IPR036390">
    <property type="entry name" value="WH_DNA-bd_sf"/>
</dbReference>
<keyword evidence="1" id="KW-0805">Transcription regulation</keyword>
<dbReference type="RefSeq" id="WP_148349147.1">
    <property type="nucleotide sequence ID" value="NZ_VSFF01000003.1"/>
</dbReference>
<dbReference type="InterPro" id="IPR051534">
    <property type="entry name" value="CBASS_pafABC_assoc_protein"/>
</dbReference>
<name>A0A5D0UG54_9ACTN</name>
<dbReference type="Pfam" id="PF13280">
    <property type="entry name" value="WYL"/>
    <property type="match status" value="1"/>
</dbReference>
<dbReference type="InterPro" id="IPR036388">
    <property type="entry name" value="WH-like_DNA-bd_sf"/>
</dbReference>
<dbReference type="PIRSF" id="PIRSF016838">
    <property type="entry name" value="PafC"/>
    <property type="match status" value="1"/>
</dbReference>
<dbReference type="InterPro" id="IPR013196">
    <property type="entry name" value="HTH_11"/>
</dbReference>
<sequence length="364" mass="37717">MRDPSGRLLRLLSLLQTPREWPGPELAERLGVTVRTVRRDVDRLRDLGYPVHAARGNTGGYRLTAGAAMPPLLLDDEEAVAIAIGLRTAAAGAVAGAEDAAPRALAKLDQVLPARLRRRVAALTAAAVALPPRDTATPPADPEVLAVLAAACVTREKVRFTYTAATRPGGGTDTETAAEPGSGSSAGMGGGSGAGAAAGSSGGAGGGGVTRRLVQPHRLVAAGRRWYLVAHDEDRAAWRTFRADRITGPRGTGVRGPELVLPGGADAASWAMDALAGGSGTITARVLLHVPADEAAEHVTAWQGVLEPVDDRTCLLHTRSDSLHFLAYRVTMLPVDYTLLDPPELAGPLADIARRAAAAVRDLA</sequence>
<dbReference type="PROSITE" id="PS51000">
    <property type="entry name" value="HTH_DEOR_2"/>
    <property type="match status" value="1"/>
</dbReference>
<dbReference type="SUPFAM" id="SSF46785">
    <property type="entry name" value="Winged helix' DNA-binding domain"/>
    <property type="match status" value="1"/>
</dbReference>
<evidence type="ECO:0000313" key="6">
    <source>
        <dbReference type="EMBL" id="TYC16595.1"/>
    </source>
</evidence>
<keyword evidence="3" id="KW-0804">Transcription</keyword>
<dbReference type="EMBL" id="VSFF01000003">
    <property type="protein sequence ID" value="TYC16595.1"/>
    <property type="molecule type" value="Genomic_DNA"/>
</dbReference>
<comment type="caution">
    <text evidence="6">The sequence shown here is derived from an EMBL/GenBank/DDBJ whole genome shotgun (WGS) entry which is preliminary data.</text>
</comment>
<dbReference type="OrthoDB" id="3616433at2"/>
<feature type="domain" description="HTH deoR-type" evidence="5">
    <location>
        <begin position="4"/>
        <end position="70"/>
    </location>
</feature>
<dbReference type="Gene3D" id="1.10.10.10">
    <property type="entry name" value="Winged helix-like DNA-binding domain superfamily/Winged helix DNA-binding domain"/>
    <property type="match status" value="1"/>
</dbReference>
<dbReference type="InterPro" id="IPR018356">
    <property type="entry name" value="Tscrpt_reg_HTH_DeoR_CS"/>
</dbReference>
<dbReference type="InterPro" id="IPR028349">
    <property type="entry name" value="PafC-like"/>
</dbReference>
<evidence type="ECO:0000256" key="4">
    <source>
        <dbReference type="SAM" id="MobiDB-lite"/>
    </source>
</evidence>
<dbReference type="PANTHER" id="PTHR34580:SF3">
    <property type="entry name" value="PROTEIN PAFB"/>
    <property type="match status" value="1"/>
</dbReference>
<organism evidence="6 7">
    <name type="scientific">Actinomadura syzygii</name>
    <dbReference type="NCBI Taxonomy" id="1427538"/>
    <lineage>
        <taxon>Bacteria</taxon>
        <taxon>Bacillati</taxon>
        <taxon>Actinomycetota</taxon>
        <taxon>Actinomycetes</taxon>
        <taxon>Streptosporangiales</taxon>
        <taxon>Thermomonosporaceae</taxon>
        <taxon>Actinomadura</taxon>
    </lineage>
</organism>
<dbReference type="Pfam" id="PF25583">
    <property type="entry name" value="WCX"/>
    <property type="match status" value="1"/>
</dbReference>
<dbReference type="GO" id="GO:0003677">
    <property type="term" value="F:DNA binding"/>
    <property type="evidence" value="ECO:0007669"/>
    <property type="project" value="UniProtKB-KW"/>
</dbReference>
<dbReference type="PROSITE" id="PS00894">
    <property type="entry name" value="HTH_DEOR_1"/>
    <property type="match status" value="1"/>
</dbReference>
<dbReference type="PROSITE" id="PS52050">
    <property type="entry name" value="WYL"/>
    <property type="match status" value="1"/>
</dbReference>
<keyword evidence="7" id="KW-1185">Reference proteome</keyword>
<dbReference type="InterPro" id="IPR057727">
    <property type="entry name" value="WCX_dom"/>
</dbReference>
<dbReference type="GO" id="GO:0003700">
    <property type="term" value="F:DNA-binding transcription factor activity"/>
    <property type="evidence" value="ECO:0007669"/>
    <property type="project" value="InterPro"/>
</dbReference>
<gene>
    <name evidence="6" type="ORF">FXF65_08380</name>
</gene>
<keyword evidence="2" id="KW-0238">DNA-binding</keyword>
<reference evidence="6 7" key="1">
    <citation type="submission" date="2019-08" db="EMBL/GenBank/DDBJ databases">
        <title>Actinomadura sp. nov. CYP1-5 isolated from mountain soil.</title>
        <authorList>
            <person name="Songsumanus A."/>
            <person name="Kuncharoen N."/>
            <person name="Kudo T."/>
            <person name="Yuki M."/>
            <person name="Igarashi Y."/>
            <person name="Tanasupawat S."/>
        </authorList>
    </citation>
    <scope>NUCLEOTIDE SEQUENCE [LARGE SCALE GENOMIC DNA]</scope>
    <source>
        <strain evidence="6 7">GKU157</strain>
    </source>
</reference>
<dbReference type="Proteomes" id="UP000322634">
    <property type="component" value="Unassembled WGS sequence"/>
</dbReference>
<evidence type="ECO:0000313" key="7">
    <source>
        <dbReference type="Proteomes" id="UP000322634"/>
    </source>
</evidence>
<evidence type="ECO:0000256" key="1">
    <source>
        <dbReference type="ARBA" id="ARBA00023015"/>
    </source>
</evidence>
<protein>
    <submittedName>
        <fullName evidence="6">WYL domain-containing protein</fullName>
    </submittedName>
</protein>
<proteinExistence type="predicted"/>
<dbReference type="Pfam" id="PF08279">
    <property type="entry name" value="HTH_11"/>
    <property type="match status" value="1"/>
</dbReference>
<evidence type="ECO:0000256" key="2">
    <source>
        <dbReference type="ARBA" id="ARBA00023125"/>
    </source>
</evidence>
<feature type="region of interest" description="Disordered" evidence="4">
    <location>
        <begin position="164"/>
        <end position="209"/>
    </location>
</feature>
<dbReference type="PANTHER" id="PTHR34580">
    <property type="match status" value="1"/>
</dbReference>
<dbReference type="AlphaFoldDB" id="A0A5D0UG54"/>
<evidence type="ECO:0000256" key="3">
    <source>
        <dbReference type="ARBA" id="ARBA00023163"/>
    </source>
</evidence>
<accession>A0A5D0UG54</accession>
<feature type="compositionally biased region" description="Gly residues" evidence="4">
    <location>
        <begin position="184"/>
        <end position="209"/>
    </location>
</feature>
<evidence type="ECO:0000259" key="5">
    <source>
        <dbReference type="PROSITE" id="PS51000"/>
    </source>
</evidence>